<dbReference type="Proteomes" id="UP000233293">
    <property type="component" value="Unassembled WGS sequence"/>
</dbReference>
<dbReference type="AlphaFoldDB" id="A0A2N3PMW5"/>
<feature type="domain" description="A-factor biosynthesis hotdog" evidence="1">
    <location>
        <begin position="121"/>
        <end position="251"/>
    </location>
</feature>
<proteinExistence type="predicted"/>
<dbReference type="InterPro" id="IPR005509">
    <property type="entry name" value="AfsA_hotdog_dom"/>
</dbReference>
<evidence type="ECO:0000313" key="3">
    <source>
        <dbReference type="Proteomes" id="UP000233293"/>
    </source>
</evidence>
<evidence type="ECO:0000313" key="2">
    <source>
        <dbReference type="EMBL" id="PKU21737.1"/>
    </source>
</evidence>
<keyword evidence="3" id="KW-1185">Reference proteome</keyword>
<gene>
    <name evidence="2" type="ORF">CWS72_25180</name>
</gene>
<dbReference type="EMBL" id="PIUM01000045">
    <property type="protein sequence ID" value="PKU21737.1"/>
    <property type="molecule type" value="Genomic_DNA"/>
</dbReference>
<dbReference type="Pfam" id="PF03756">
    <property type="entry name" value="AfsA"/>
    <property type="match status" value="1"/>
</dbReference>
<reference evidence="3" key="1">
    <citation type="submission" date="2017-12" db="EMBL/GenBank/DDBJ databases">
        <title>Draft genome sequence of Telmatospirillum siberiense 26-4b1T, an acidotolerant peatland alphaproteobacterium potentially involved in sulfur cycling.</title>
        <authorList>
            <person name="Hausmann B."/>
            <person name="Pjevac P."/>
            <person name="Schreck K."/>
            <person name="Herbold C.W."/>
            <person name="Daims H."/>
            <person name="Wagner M."/>
            <person name="Pester M."/>
            <person name="Loy A."/>
        </authorList>
    </citation>
    <scope>NUCLEOTIDE SEQUENCE [LARGE SCALE GENOMIC DNA]</scope>
    <source>
        <strain evidence="3">26-4b1</strain>
    </source>
</reference>
<protein>
    <recommendedName>
        <fullName evidence="1">A-factor biosynthesis hotdog domain-containing protein</fullName>
    </recommendedName>
</protein>
<comment type="caution">
    <text evidence="2">The sequence shown here is derived from an EMBL/GenBank/DDBJ whole genome shotgun (WGS) entry which is preliminary data.</text>
</comment>
<accession>A0A2N3PMW5</accession>
<evidence type="ECO:0000259" key="1">
    <source>
        <dbReference type="Pfam" id="PF03756"/>
    </source>
</evidence>
<sequence>MGNHAVAESEFVTPLSEISGAPLRESAAPVAKRRPILVVGDKFREFSSEKAVLTLSQLQGLLDIPAGLALCEPLFLIPGQGLGEKDIESVLARAQTSAHRDQFDFSLWHSLPKRAERALSHKHRAKNTLISAPRRIDASLFELDFLVDEDCELMDDHQTGQHLQGMLVVEAARQSFLAVTEAFLLPRDGSKSYFVFNSLAAEYKRFMFPVPALMRYRVRERDDSGHNPRFVVDIHFEQAGQEAAKVTCGFTVMPDWRIRKIEQTLAQQAVERHFADLGTSIAAIRPPAAALILG</sequence>
<name>A0A2N3PMW5_9PROT</name>
<organism evidence="2 3">
    <name type="scientific">Telmatospirillum siberiense</name>
    <dbReference type="NCBI Taxonomy" id="382514"/>
    <lineage>
        <taxon>Bacteria</taxon>
        <taxon>Pseudomonadati</taxon>
        <taxon>Pseudomonadota</taxon>
        <taxon>Alphaproteobacteria</taxon>
        <taxon>Rhodospirillales</taxon>
        <taxon>Rhodospirillaceae</taxon>
        <taxon>Telmatospirillum</taxon>
    </lineage>
</organism>